<keyword evidence="7" id="KW-0106">Calcium</keyword>
<reference evidence="12" key="1">
    <citation type="submission" date="2022-10" db="EMBL/GenBank/DDBJ databases">
        <authorList>
            <person name="Kim H.S."/>
            <person name="Kim J.-S."/>
            <person name="Suh M.K."/>
            <person name="Eom M.K."/>
            <person name="Lee J.-S."/>
        </authorList>
    </citation>
    <scope>NUCLEOTIDE SEQUENCE</scope>
    <source>
        <strain evidence="12">LIP-5</strain>
    </source>
</reference>
<evidence type="ECO:0000313" key="13">
    <source>
        <dbReference type="Proteomes" id="UP001209317"/>
    </source>
</evidence>
<dbReference type="Gene3D" id="3.20.20.80">
    <property type="entry name" value="Glycosidases"/>
    <property type="match status" value="1"/>
</dbReference>
<evidence type="ECO:0000256" key="10">
    <source>
        <dbReference type="RuleBase" id="RU361154"/>
    </source>
</evidence>
<comment type="subunit">
    <text evidence="4">Monomer.</text>
</comment>
<dbReference type="PANTHER" id="PTHR46323">
    <property type="entry name" value="BETA-GALACTOSIDASE"/>
    <property type="match status" value="1"/>
</dbReference>
<comment type="similarity">
    <text evidence="3 10">Belongs to the glycosyl hydrolase 2 family.</text>
</comment>
<evidence type="ECO:0000256" key="9">
    <source>
        <dbReference type="ARBA" id="ARBA00032230"/>
    </source>
</evidence>
<dbReference type="InterPro" id="IPR036156">
    <property type="entry name" value="Beta-gal/glucu_dom_sf"/>
</dbReference>
<dbReference type="PANTHER" id="PTHR46323:SF2">
    <property type="entry name" value="BETA-GALACTOSIDASE"/>
    <property type="match status" value="1"/>
</dbReference>
<dbReference type="EC" id="3.2.1.23" evidence="5 10"/>
<organism evidence="12 13">
    <name type="scientific">Haoranjiania flava</name>
    <dbReference type="NCBI Taxonomy" id="1856322"/>
    <lineage>
        <taxon>Bacteria</taxon>
        <taxon>Pseudomonadati</taxon>
        <taxon>Bacteroidota</taxon>
        <taxon>Chitinophagia</taxon>
        <taxon>Chitinophagales</taxon>
        <taxon>Chitinophagaceae</taxon>
        <taxon>Haoranjiania</taxon>
    </lineage>
</organism>
<dbReference type="SMART" id="SM01038">
    <property type="entry name" value="Bgal_small_N"/>
    <property type="match status" value="1"/>
</dbReference>
<dbReference type="Pfam" id="PF02929">
    <property type="entry name" value="Bgal_small_N"/>
    <property type="match status" value="1"/>
</dbReference>
<dbReference type="Gene3D" id="2.60.40.10">
    <property type="entry name" value="Immunoglobulins"/>
    <property type="match status" value="2"/>
</dbReference>
<dbReference type="SUPFAM" id="SSF74650">
    <property type="entry name" value="Galactose mutarotase-like"/>
    <property type="match status" value="1"/>
</dbReference>
<evidence type="ECO:0000256" key="6">
    <source>
        <dbReference type="ARBA" id="ARBA00022801"/>
    </source>
</evidence>
<dbReference type="InterPro" id="IPR050347">
    <property type="entry name" value="Bact_Beta-galactosidase"/>
</dbReference>
<evidence type="ECO:0000256" key="7">
    <source>
        <dbReference type="ARBA" id="ARBA00022837"/>
    </source>
</evidence>
<keyword evidence="13" id="KW-1185">Reference proteome</keyword>
<dbReference type="Proteomes" id="UP001209317">
    <property type="component" value="Unassembled WGS sequence"/>
</dbReference>
<keyword evidence="6 10" id="KW-0378">Hydrolase</keyword>
<dbReference type="Pfam" id="PF16353">
    <property type="entry name" value="LacZ_4"/>
    <property type="match status" value="1"/>
</dbReference>
<dbReference type="Gene3D" id="2.70.98.10">
    <property type="match status" value="1"/>
</dbReference>
<evidence type="ECO:0000256" key="5">
    <source>
        <dbReference type="ARBA" id="ARBA00012756"/>
    </source>
</evidence>
<dbReference type="InterPro" id="IPR013783">
    <property type="entry name" value="Ig-like_fold"/>
</dbReference>
<comment type="cofactor">
    <cofactor evidence="2">
        <name>Ca(2+)</name>
        <dbReference type="ChEBI" id="CHEBI:29108"/>
    </cofactor>
</comment>
<evidence type="ECO:0000256" key="1">
    <source>
        <dbReference type="ARBA" id="ARBA00001412"/>
    </source>
</evidence>
<comment type="caution">
    <text evidence="12">The sequence shown here is derived from an EMBL/GenBank/DDBJ whole genome shotgun (WGS) entry which is preliminary data.</text>
</comment>
<dbReference type="InterPro" id="IPR006102">
    <property type="entry name" value="Ig-like_GH2"/>
</dbReference>
<dbReference type="SUPFAM" id="SSF49785">
    <property type="entry name" value="Galactose-binding domain-like"/>
    <property type="match status" value="1"/>
</dbReference>
<sequence length="1037" mass="117903">MKLLKSILSILLVVNCTYSQTPFWLDEKKNEENRLPMHASFFVYTDLQAAMSGAGLPKEHYIDLNGTWKFKWVDAPSKLPGGFEKKAFNDNGWDNFKIPATWEVNGYGYPIFVNIGYEFQDRMKANPPVVPMDFNPTGVYRRQIEIPAAWANRQVVLHIGSAKSNVQVWVNGAYTGYGEDSKLPSEFDISKYVNFGKPNLIVLKVMRWSDGTYLEGQDFWRLGGIMRGCFIAAKQKQGIFDIELMPDISADHKQGFLHAAIQLNKPSSSRARIDIVDHNKKIAATNTIVFNNDIKKKVVVSISNPLLWSAETPNLYKAIITLTDASGKVLETIPQDVGFRKVEIKNGRFLVNGQPILIKGVNRHETDPKTGQTISKEAMLEEVKLMKKFNINAVRTSHYPNDEYFYSLCNKYGLYVVDEANIESHGIGYELSKTLGNQPSWKEAHLQRIQRMVERDKNHPCIIMWSLGNEAGNGYNFYEAYNWLKARDTSRPIHYEQAITNYDNFTTQWNSDVIAPMYPTPENMIKYAQKTIQPAKPFIMCEYAHAMGNSLGNFKDYWDIIRENTHAFQGGFIWDFMDQGIEKITEKGDTIFAYGGDFGPPDVPSDNNSMSDGVFLSNRTPEPEAWEMKKLYQNIHTKWKGNKTIEIFNENYFDKLENVKLTWNLLQDGKTIESGAVIEVVISPQKTKNIKLGISHIPRGEILLDIHYQLKKAEGLLPAGHIIARDQLFVQGTYANDLSLTNTQDIDLKESQAKAEILFNNGKIVFDKKTGLIEQYDFNKMQLLEKGYSVKPNFWRAPTDNDMGANLQIKSKPVKSALENLAATSFSINKQGRSMVVKAAYNLKEIKSDLYLSYVINGEGAIVINQKLIPQAAADSNMLLFRFGMSMVMPAGFENVSYYGRGPHENYQDRNSGSDVGIYNQTVAQQYHPYTRPQETGTKTGIRWFNITNEQGAGLRFQSDTLLSMSALHFLQDTLDDGDKKDQRHSGELKPGNYTQINIDYKQMGLGSVNSWRALPLTRYLMPLQQYSYTYKISPIK</sequence>
<dbReference type="SUPFAM" id="SSF51445">
    <property type="entry name" value="(Trans)glycosidases"/>
    <property type="match status" value="1"/>
</dbReference>
<dbReference type="InterPro" id="IPR004199">
    <property type="entry name" value="B-gal_small/dom_5"/>
</dbReference>
<evidence type="ECO:0000256" key="3">
    <source>
        <dbReference type="ARBA" id="ARBA00007401"/>
    </source>
</evidence>
<gene>
    <name evidence="12" type="ORF">OD355_05030</name>
</gene>
<dbReference type="Pfam" id="PF02836">
    <property type="entry name" value="Glyco_hydro_2_C"/>
    <property type="match status" value="1"/>
</dbReference>
<dbReference type="EMBL" id="JAOTPL010000005">
    <property type="protein sequence ID" value="MCU7693879.1"/>
    <property type="molecule type" value="Genomic_DNA"/>
</dbReference>
<dbReference type="AlphaFoldDB" id="A0AAE3IL61"/>
<evidence type="ECO:0000256" key="8">
    <source>
        <dbReference type="ARBA" id="ARBA00023295"/>
    </source>
</evidence>
<dbReference type="GO" id="GO:0005990">
    <property type="term" value="P:lactose catabolic process"/>
    <property type="evidence" value="ECO:0007669"/>
    <property type="project" value="TreeGrafter"/>
</dbReference>
<dbReference type="Gene3D" id="2.60.120.260">
    <property type="entry name" value="Galactose-binding domain-like"/>
    <property type="match status" value="1"/>
</dbReference>
<dbReference type="InterPro" id="IPR011013">
    <property type="entry name" value="Gal_mutarotase_sf_dom"/>
</dbReference>
<evidence type="ECO:0000256" key="4">
    <source>
        <dbReference type="ARBA" id="ARBA00011245"/>
    </source>
</evidence>
<dbReference type="InterPro" id="IPR008979">
    <property type="entry name" value="Galactose-bd-like_sf"/>
</dbReference>
<dbReference type="PROSITE" id="PS00719">
    <property type="entry name" value="GLYCOSYL_HYDROL_F2_1"/>
    <property type="match status" value="1"/>
</dbReference>
<dbReference type="RefSeq" id="WP_263037367.1">
    <property type="nucleotide sequence ID" value="NZ_JAOTPL010000005.1"/>
</dbReference>
<protein>
    <recommendedName>
        <fullName evidence="5 10">Beta-galactosidase</fullName>
        <ecNumber evidence="5 10">3.2.1.23</ecNumber>
    </recommendedName>
    <alternativeName>
        <fullName evidence="9 10">Lactase</fullName>
    </alternativeName>
</protein>
<dbReference type="InterPro" id="IPR032312">
    <property type="entry name" value="LacZ_4"/>
</dbReference>
<dbReference type="GO" id="GO:0030246">
    <property type="term" value="F:carbohydrate binding"/>
    <property type="evidence" value="ECO:0007669"/>
    <property type="project" value="InterPro"/>
</dbReference>
<dbReference type="InterPro" id="IPR006101">
    <property type="entry name" value="Glyco_hydro_2"/>
</dbReference>
<dbReference type="InterPro" id="IPR023230">
    <property type="entry name" value="Glyco_hydro_2_CS"/>
</dbReference>
<accession>A0AAE3IL61</accession>
<evidence type="ECO:0000313" key="12">
    <source>
        <dbReference type="EMBL" id="MCU7693879.1"/>
    </source>
</evidence>
<name>A0AAE3IL61_9BACT</name>
<dbReference type="PROSITE" id="PS00608">
    <property type="entry name" value="GLYCOSYL_HYDROL_F2_2"/>
    <property type="match status" value="1"/>
</dbReference>
<dbReference type="GO" id="GO:0009341">
    <property type="term" value="C:beta-galactosidase complex"/>
    <property type="evidence" value="ECO:0007669"/>
    <property type="project" value="InterPro"/>
</dbReference>
<feature type="domain" description="Beta galactosidase small chain/" evidence="11">
    <location>
        <begin position="756"/>
        <end position="1034"/>
    </location>
</feature>
<dbReference type="InterPro" id="IPR014718">
    <property type="entry name" value="GH-type_carb-bd"/>
</dbReference>
<dbReference type="InterPro" id="IPR023232">
    <property type="entry name" value="Glyco_hydro_2_AS"/>
</dbReference>
<proteinExistence type="inferred from homology"/>
<keyword evidence="8 10" id="KW-0326">Glycosidase</keyword>
<evidence type="ECO:0000259" key="11">
    <source>
        <dbReference type="SMART" id="SM01038"/>
    </source>
</evidence>
<dbReference type="SUPFAM" id="SSF49303">
    <property type="entry name" value="beta-Galactosidase/glucuronidase domain"/>
    <property type="match status" value="2"/>
</dbReference>
<dbReference type="InterPro" id="IPR006104">
    <property type="entry name" value="Glyco_hydro_2_N"/>
</dbReference>
<dbReference type="InterPro" id="IPR006103">
    <property type="entry name" value="Glyco_hydro_2_cat"/>
</dbReference>
<evidence type="ECO:0000256" key="2">
    <source>
        <dbReference type="ARBA" id="ARBA00001913"/>
    </source>
</evidence>
<dbReference type="PRINTS" id="PR00132">
    <property type="entry name" value="GLHYDRLASE2"/>
</dbReference>
<comment type="catalytic activity">
    <reaction evidence="1 10">
        <text>Hydrolysis of terminal non-reducing beta-D-galactose residues in beta-D-galactosides.</text>
        <dbReference type="EC" id="3.2.1.23"/>
    </reaction>
</comment>
<dbReference type="Pfam" id="PF00703">
    <property type="entry name" value="Glyco_hydro_2"/>
    <property type="match status" value="1"/>
</dbReference>
<dbReference type="GO" id="GO:0004565">
    <property type="term" value="F:beta-galactosidase activity"/>
    <property type="evidence" value="ECO:0007669"/>
    <property type="project" value="UniProtKB-EC"/>
</dbReference>
<dbReference type="Pfam" id="PF02837">
    <property type="entry name" value="Glyco_hydro_2_N"/>
    <property type="match status" value="1"/>
</dbReference>
<dbReference type="InterPro" id="IPR017853">
    <property type="entry name" value="GH"/>
</dbReference>